<evidence type="ECO:0000313" key="2">
    <source>
        <dbReference type="EMBL" id="RAK25243.1"/>
    </source>
</evidence>
<comment type="caution">
    <text evidence="2">The sequence shown here is derived from an EMBL/GenBank/DDBJ whole genome shotgun (WGS) entry which is preliminary data.</text>
</comment>
<proteinExistence type="predicted"/>
<dbReference type="InterPro" id="IPR011473">
    <property type="entry name" value="DUF1579"/>
</dbReference>
<gene>
    <name evidence="2" type="ORF">B0I03_101406</name>
</gene>
<evidence type="ECO:0000313" key="3">
    <source>
        <dbReference type="Proteomes" id="UP000249620"/>
    </source>
</evidence>
<reference evidence="2 3" key="1">
    <citation type="submission" date="2018-06" db="EMBL/GenBank/DDBJ databases">
        <title>Genomic Encyclopedia of Type Strains, Phase III (KMG-III): the genomes of soil and plant-associated and newly described type strains.</title>
        <authorList>
            <person name="Whitman W."/>
        </authorList>
    </citation>
    <scope>NUCLEOTIDE SEQUENCE [LARGE SCALE GENOMIC DNA]</scope>
    <source>
        <strain evidence="2 3">CGMCC 1.12398</strain>
    </source>
</reference>
<sequence>MALLIWVLTIGPLLTNQLNYTIMKNLSLSLLIIGLTFVSCKKEEAQKPEETTTKEEVTAETKPDSATVAKAWTDYATPSKGHEMLAKDTGTWDAELTFWSPDNPQEMKSTATVTYKMIMGGRYQEGTYSGDMFGMPFEGKGMVAYDNATEEFVSTWIDNMGTGMMVTRGKYDEATKTSTFYGEMVDPVTKKAKKVKEIITYIDDNNQKMEMFDVSEDGKEFKSMQVVSKRKM</sequence>
<dbReference type="Pfam" id="PF07617">
    <property type="entry name" value="DUF1579"/>
    <property type="match status" value="1"/>
</dbReference>
<organism evidence="2 3">
    <name type="scientific">Flavobacterium aquaticum</name>
    <dbReference type="NCBI Taxonomy" id="1236486"/>
    <lineage>
        <taxon>Bacteria</taxon>
        <taxon>Pseudomonadati</taxon>
        <taxon>Bacteroidota</taxon>
        <taxon>Flavobacteriia</taxon>
        <taxon>Flavobacteriales</taxon>
        <taxon>Flavobacteriaceae</taxon>
        <taxon>Flavobacterium</taxon>
    </lineage>
</organism>
<feature type="region of interest" description="Disordered" evidence="1">
    <location>
        <begin position="44"/>
        <end position="63"/>
    </location>
</feature>
<evidence type="ECO:0000256" key="1">
    <source>
        <dbReference type="SAM" id="MobiDB-lite"/>
    </source>
</evidence>
<protein>
    <submittedName>
        <fullName evidence="2">Uncharacterized protein DUF1579</fullName>
    </submittedName>
</protein>
<accession>A0A327YW59</accession>
<dbReference type="EMBL" id="QLMI01000001">
    <property type="protein sequence ID" value="RAK25243.1"/>
    <property type="molecule type" value="Genomic_DNA"/>
</dbReference>
<name>A0A327YW59_9FLAO</name>
<dbReference type="Proteomes" id="UP000249620">
    <property type="component" value="Unassembled WGS sequence"/>
</dbReference>
<dbReference type="AlphaFoldDB" id="A0A327YW59"/>
<keyword evidence="3" id="KW-1185">Reference proteome</keyword>